<dbReference type="Gene3D" id="1.10.8.500">
    <property type="entry name" value="HAMP domain in histidine kinase"/>
    <property type="match status" value="1"/>
</dbReference>
<accession>A0ABM7MH71</accession>
<dbReference type="InterPro" id="IPR036097">
    <property type="entry name" value="HisK_dim/P_sf"/>
</dbReference>
<dbReference type="Pfam" id="PF00512">
    <property type="entry name" value="HisKA"/>
    <property type="match status" value="1"/>
</dbReference>
<dbReference type="CDD" id="cd06225">
    <property type="entry name" value="HAMP"/>
    <property type="match status" value="1"/>
</dbReference>
<dbReference type="SMART" id="SM00388">
    <property type="entry name" value="HisKA"/>
    <property type="match status" value="1"/>
</dbReference>
<evidence type="ECO:0000259" key="11">
    <source>
        <dbReference type="SMART" id="SM00304"/>
    </source>
</evidence>
<dbReference type="Pfam" id="PF00672">
    <property type="entry name" value="HAMP"/>
    <property type="match status" value="1"/>
</dbReference>
<dbReference type="InterPro" id="IPR004358">
    <property type="entry name" value="Sig_transdc_His_kin-like_C"/>
</dbReference>
<dbReference type="InterPro" id="IPR036890">
    <property type="entry name" value="HATPase_C_sf"/>
</dbReference>
<evidence type="ECO:0000256" key="8">
    <source>
        <dbReference type="ARBA" id="ARBA00022777"/>
    </source>
</evidence>
<dbReference type="EC" id="2.7.13.3" evidence="3"/>
<dbReference type="InterPro" id="IPR003594">
    <property type="entry name" value="HATPase_dom"/>
</dbReference>
<evidence type="ECO:0000259" key="13">
    <source>
        <dbReference type="SMART" id="SM00388"/>
    </source>
</evidence>
<dbReference type="InterPro" id="IPR003661">
    <property type="entry name" value="HisK_dim/P_dom"/>
</dbReference>
<evidence type="ECO:0000256" key="10">
    <source>
        <dbReference type="SAM" id="Phobius"/>
    </source>
</evidence>
<keyword evidence="8" id="KW-0418">Kinase</keyword>
<keyword evidence="10" id="KW-0472">Membrane</keyword>
<dbReference type="InterPro" id="IPR050980">
    <property type="entry name" value="2C_sensor_his_kinase"/>
</dbReference>
<keyword evidence="4" id="KW-1003">Cell membrane</keyword>
<dbReference type="SMART" id="SM00387">
    <property type="entry name" value="HATPase_c"/>
    <property type="match status" value="1"/>
</dbReference>
<dbReference type="InterPro" id="IPR003660">
    <property type="entry name" value="HAMP_dom"/>
</dbReference>
<dbReference type="RefSeq" id="WP_223907348.1">
    <property type="nucleotide sequence ID" value="NZ_AP024238.1"/>
</dbReference>
<evidence type="ECO:0000256" key="6">
    <source>
        <dbReference type="ARBA" id="ARBA00022679"/>
    </source>
</evidence>
<keyword evidence="7" id="KW-0547">Nucleotide-binding</keyword>
<protein>
    <recommendedName>
        <fullName evidence="3">histidine kinase</fullName>
        <ecNumber evidence="3">2.7.13.3</ecNumber>
    </recommendedName>
</protein>
<keyword evidence="10" id="KW-0812">Transmembrane</keyword>
<dbReference type="SMART" id="SM00304">
    <property type="entry name" value="HAMP"/>
    <property type="match status" value="1"/>
</dbReference>
<proteinExistence type="predicted"/>
<gene>
    <name evidence="14" type="ORF">MIZ03_0397</name>
</gene>
<evidence type="ECO:0000256" key="1">
    <source>
        <dbReference type="ARBA" id="ARBA00000085"/>
    </source>
</evidence>
<dbReference type="Gene3D" id="1.10.287.130">
    <property type="match status" value="1"/>
</dbReference>
<evidence type="ECO:0000256" key="2">
    <source>
        <dbReference type="ARBA" id="ARBA00004651"/>
    </source>
</evidence>
<evidence type="ECO:0000256" key="7">
    <source>
        <dbReference type="ARBA" id="ARBA00022741"/>
    </source>
</evidence>
<evidence type="ECO:0000259" key="12">
    <source>
        <dbReference type="SMART" id="SM00387"/>
    </source>
</evidence>
<name>A0ABM7MH71_9BURK</name>
<evidence type="ECO:0000313" key="14">
    <source>
        <dbReference type="EMBL" id="BCO25536.1"/>
    </source>
</evidence>
<comment type="subcellular location">
    <subcellularLocation>
        <location evidence="2">Cell membrane</location>
        <topology evidence="2">Multi-pass membrane protein</topology>
    </subcellularLocation>
</comment>
<dbReference type="CDD" id="cd00075">
    <property type="entry name" value="HATPase"/>
    <property type="match status" value="1"/>
</dbReference>
<dbReference type="SUPFAM" id="SSF47384">
    <property type="entry name" value="Homodimeric domain of signal transducing histidine kinase"/>
    <property type="match status" value="1"/>
</dbReference>
<evidence type="ECO:0000256" key="3">
    <source>
        <dbReference type="ARBA" id="ARBA00012438"/>
    </source>
</evidence>
<keyword evidence="15" id="KW-1185">Reference proteome</keyword>
<dbReference type="PRINTS" id="PR00344">
    <property type="entry name" value="BCTRLSENSOR"/>
</dbReference>
<dbReference type="Gene3D" id="3.30.565.10">
    <property type="entry name" value="Histidine kinase-like ATPase, C-terminal domain"/>
    <property type="match status" value="1"/>
</dbReference>
<dbReference type="CDD" id="cd00082">
    <property type="entry name" value="HisKA"/>
    <property type="match status" value="1"/>
</dbReference>
<keyword evidence="5" id="KW-0597">Phosphoprotein</keyword>
<feature type="domain" description="Signal transduction histidine kinase dimerisation/phosphoacceptor" evidence="13">
    <location>
        <begin position="237"/>
        <end position="298"/>
    </location>
</feature>
<feature type="domain" description="HAMP" evidence="11">
    <location>
        <begin position="177"/>
        <end position="229"/>
    </location>
</feature>
<dbReference type="PANTHER" id="PTHR44936">
    <property type="entry name" value="SENSOR PROTEIN CREC"/>
    <property type="match status" value="1"/>
</dbReference>
<organism evidence="14 15">
    <name type="scientific">Rhodoferax lithotrophicus</name>
    <dbReference type="NCBI Taxonomy" id="2798804"/>
    <lineage>
        <taxon>Bacteria</taxon>
        <taxon>Pseudomonadati</taxon>
        <taxon>Pseudomonadota</taxon>
        <taxon>Betaproteobacteria</taxon>
        <taxon>Burkholderiales</taxon>
        <taxon>Comamonadaceae</taxon>
        <taxon>Rhodoferax</taxon>
    </lineage>
</organism>
<evidence type="ECO:0000256" key="9">
    <source>
        <dbReference type="ARBA" id="ARBA00022840"/>
    </source>
</evidence>
<keyword evidence="9" id="KW-0067">ATP-binding</keyword>
<keyword evidence="10" id="KW-1133">Transmembrane helix</keyword>
<dbReference type="SUPFAM" id="SSF158472">
    <property type="entry name" value="HAMP domain-like"/>
    <property type="match status" value="1"/>
</dbReference>
<keyword evidence="6" id="KW-0808">Transferase</keyword>
<sequence length="460" mass="50364">MFNKLYVRIWLAVVMAVAVLILLVGWIWRLAAEPPLRDVVVRNEAGQIIGRGRSPAVMPDDASPAEQAMLKRLHHEQMMQHEYRYGPPPLPPAASASIALPPNLLENSVAAERTEMAEREAAGHIPEFVVRMHDGQTIHMRLLRSPASIWSRPPFGFAWMLVWVGIAVALATYPIMRTLTRRLERLQDGVQQWGEGDLSIRVPETGKDEVAFLAKRFNHAAERVQTLVQSHQALLASQKSLLANASHELRSPLTRIRMGLELMGPSATPAFRDEISRNISELDQLIEEILLASRLDAREADLGTIESVDLMGLVAEECARVDADLDVCPSAEAGATALGRSELCVQGVAKLLRRAVRNLLENARRYGAGSISLSLSQTPECAVIRVADRGPGVPPELQERIFEPFYRLPGATERDGGVGLGLALVKSIALRHGGRAYCESRPGGGACFVIELPLNPGSNV</sequence>
<evidence type="ECO:0000256" key="5">
    <source>
        <dbReference type="ARBA" id="ARBA00022553"/>
    </source>
</evidence>
<reference evidence="14 15" key="1">
    <citation type="journal article" date="2021" name="Microbiol. Spectr.">
        <title>A Single Bacterium Capable of Oxidation and Reduction of Iron at Circumneutral pH.</title>
        <authorList>
            <person name="Kato S."/>
            <person name="Ohkuma M."/>
        </authorList>
    </citation>
    <scope>NUCLEOTIDE SEQUENCE [LARGE SCALE GENOMIC DNA]</scope>
    <source>
        <strain evidence="14 15">MIZ03</strain>
    </source>
</reference>
<feature type="transmembrane region" description="Helical" evidence="10">
    <location>
        <begin position="156"/>
        <end position="176"/>
    </location>
</feature>
<dbReference type="Pfam" id="PF02518">
    <property type="entry name" value="HATPase_c"/>
    <property type="match status" value="1"/>
</dbReference>
<dbReference type="PANTHER" id="PTHR44936:SF10">
    <property type="entry name" value="SENSOR PROTEIN RSTB"/>
    <property type="match status" value="1"/>
</dbReference>
<feature type="domain" description="Histidine kinase/HSP90-like ATPase" evidence="12">
    <location>
        <begin position="347"/>
        <end position="456"/>
    </location>
</feature>
<comment type="catalytic activity">
    <reaction evidence="1">
        <text>ATP + protein L-histidine = ADP + protein N-phospho-L-histidine.</text>
        <dbReference type="EC" id="2.7.13.3"/>
    </reaction>
</comment>
<evidence type="ECO:0000313" key="15">
    <source>
        <dbReference type="Proteomes" id="UP000824366"/>
    </source>
</evidence>
<evidence type="ECO:0000256" key="4">
    <source>
        <dbReference type="ARBA" id="ARBA00022475"/>
    </source>
</evidence>
<dbReference type="Proteomes" id="UP000824366">
    <property type="component" value="Chromosome"/>
</dbReference>
<feature type="transmembrane region" description="Helical" evidence="10">
    <location>
        <begin position="7"/>
        <end position="28"/>
    </location>
</feature>
<dbReference type="EMBL" id="AP024238">
    <property type="protein sequence ID" value="BCO25536.1"/>
    <property type="molecule type" value="Genomic_DNA"/>
</dbReference>
<dbReference type="SUPFAM" id="SSF55874">
    <property type="entry name" value="ATPase domain of HSP90 chaperone/DNA topoisomerase II/histidine kinase"/>
    <property type="match status" value="1"/>
</dbReference>